<protein>
    <submittedName>
        <fullName evidence="1">Uncharacterized protein</fullName>
    </submittedName>
</protein>
<comment type="caution">
    <text evidence="1">The sequence shown here is derived from an EMBL/GenBank/DDBJ whole genome shotgun (WGS) entry which is preliminary data.</text>
</comment>
<sequence length="164" mass="18382">MMSKNTNRISSVIPQTDLDAALKLIEQGYNKLKPYLIEALSKHEIEAYAKLGEKSEPFVGKGIEFAKNNTQLVPRRCNIAESEKDFKVFEVLRPLDVLVAQLALRISQTRTIAGAEALDCINDFYKSVKQDAQDGIADAVPVYEELKKRYIGNGHRKPISTNSK</sequence>
<accession>A0ABV8PZQ3</accession>
<name>A0ABV8PZQ3_9BACT</name>
<gene>
    <name evidence="1" type="ORF">ACFOW1_12550</name>
</gene>
<organism evidence="1 2">
    <name type="scientific">Parasediminibacterium paludis</name>
    <dbReference type="NCBI Taxonomy" id="908966"/>
    <lineage>
        <taxon>Bacteria</taxon>
        <taxon>Pseudomonadati</taxon>
        <taxon>Bacteroidota</taxon>
        <taxon>Chitinophagia</taxon>
        <taxon>Chitinophagales</taxon>
        <taxon>Chitinophagaceae</taxon>
        <taxon>Parasediminibacterium</taxon>
    </lineage>
</organism>
<keyword evidence="2" id="KW-1185">Reference proteome</keyword>
<proteinExistence type="predicted"/>
<evidence type="ECO:0000313" key="1">
    <source>
        <dbReference type="EMBL" id="MFC4232725.1"/>
    </source>
</evidence>
<dbReference type="Proteomes" id="UP001595906">
    <property type="component" value="Unassembled WGS sequence"/>
</dbReference>
<dbReference type="EMBL" id="JBHSDC010000027">
    <property type="protein sequence ID" value="MFC4232725.1"/>
    <property type="molecule type" value="Genomic_DNA"/>
</dbReference>
<reference evidence="2" key="1">
    <citation type="journal article" date="2019" name="Int. J. Syst. Evol. Microbiol.">
        <title>The Global Catalogue of Microorganisms (GCM) 10K type strain sequencing project: providing services to taxonomists for standard genome sequencing and annotation.</title>
        <authorList>
            <consortium name="The Broad Institute Genomics Platform"/>
            <consortium name="The Broad Institute Genome Sequencing Center for Infectious Disease"/>
            <person name="Wu L."/>
            <person name="Ma J."/>
        </authorList>
    </citation>
    <scope>NUCLEOTIDE SEQUENCE [LARGE SCALE GENOMIC DNA]</scope>
    <source>
        <strain evidence="2">CECT 8010</strain>
    </source>
</reference>
<evidence type="ECO:0000313" key="2">
    <source>
        <dbReference type="Proteomes" id="UP001595906"/>
    </source>
</evidence>